<evidence type="ECO:0000313" key="6">
    <source>
        <dbReference type="Proteomes" id="UP000093309"/>
    </source>
</evidence>
<evidence type="ECO:0000313" key="5">
    <source>
        <dbReference type="EMBL" id="OCT12235.1"/>
    </source>
</evidence>
<comment type="caution">
    <text evidence="5">The sequence shown here is derived from an EMBL/GenBank/DDBJ whole genome shotgun (WGS) entry which is preliminary data.</text>
</comment>
<keyword evidence="3" id="KW-0804">Transcription</keyword>
<name>A0A1C0ZVW1_9BACL</name>
<feature type="domain" description="HTH araC/xylS-type" evidence="4">
    <location>
        <begin position="274"/>
        <end position="372"/>
    </location>
</feature>
<dbReference type="STRING" id="512399.A8709_30835"/>
<dbReference type="Pfam" id="PF12833">
    <property type="entry name" value="HTH_18"/>
    <property type="match status" value="1"/>
</dbReference>
<protein>
    <recommendedName>
        <fullName evidence="4">HTH araC/xylS-type domain-containing protein</fullName>
    </recommendedName>
</protein>
<dbReference type="SUPFAM" id="SSF46689">
    <property type="entry name" value="Homeodomain-like"/>
    <property type="match status" value="2"/>
</dbReference>
<sequence>MTGMANHPIYSDPYELFRSVVRQEKDQQGPVLHETNFMEQFILVPVNRNGHRQAVIMIGPTTHQKLNDPLCTTLLNDYGIPNEERSKWLVYWRNLPFMNRLQFLHICVSTNWMINQEVLEITDVFQSSLKYGVAHQQKENELALAERREFSIFHEGMEDANHMMALISNGDKTELMRMLANVTNDTSHTEGQSKRSYIRSIKNLAIGGIALSSHAAVEGGLNEELASTLSELHIQHIEELNELALIQAAAFGAIVDFVDRVDQVRKNRSSKPVQICKEYIYLHLFEEIPLQQLAVLSGLNASYLSQLFKKETGLSLTNYIQKERIEESKKLLDHTNDSISTICARLTFYDQAHFVKVFKKHAGVTPKQYRNRS</sequence>
<gene>
    <name evidence="5" type="ORF">A8709_30835</name>
</gene>
<proteinExistence type="predicted"/>
<organism evidence="5 6">
    <name type="scientific">Paenibacillus pectinilyticus</name>
    <dbReference type="NCBI Taxonomy" id="512399"/>
    <lineage>
        <taxon>Bacteria</taxon>
        <taxon>Bacillati</taxon>
        <taxon>Bacillota</taxon>
        <taxon>Bacilli</taxon>
        <taxon>Bacillales</taxon>
        <taxon>Paenibacillaceae</taxon>
        <taxon>Paenibacillus</taxon>
    </lineage>
</organism>
<keyword evidence="1" id="KW-0805">Transcription regulation</keyword>
<reference evidence="6" key="1">
    <citation type="submission" date="2016-05" db="EMBL/GenBank/DDBJ databases">
        <title>Paenibacillus oryzae. sp. nov., isolated from the rice root.</title>
        <authorList>
            <person name="Zhang J."/>
            <person name="Zhang X."/>
        </authorList>
    </citation>
    <scope>NUCLEOTIDE SEQUENCE [LARGE SCALE GENOMIC DNA]</scope>
    <source>
        <strain evidence="6">KCTC13222</strain>
    </source>
</reference>
<dbReference type="InterPro" id="IPR009057">
    <property type="entry name" value="Homeodomain-like_sf"/>
</dbReference>
<dbReference type="PROSITE" id="PS01124">
    <property type="entry name" value="HTH_ARAC_FAMILY_2"/>
    <property type="match status" value="1"/>
</dbReference>
<dbReference type="GO" id="GO:0003700">
    <property type="term" value="F:DNA-binding transcription factor activity"/>
    <property type="evidence" value="ECO:0007669"/>
    <property type="project" value="InterPro"/>
</dbReference>
<evidence type="ECO:0000256" key="1">
    <source>
        <dbReference type="ARBA" id="ARBA00023015"/>
    </source>
</evidence>
<evidence type="ECO:0000256" key="2">
    <source>
        <dbReference type="ARBA" id="ARBA00023125"/>
    </source>
</evidence>
<keyword evidence="6" id="KW-1185">Reference proteome</keyword>
<dbReference type="EMBL" id="LYPC01000027">
    <property type="protein sequence ID" value="OCT12235.1"/>
    <property type="molecule type" value="Genomic_DNA"/>
</dbReference>
<dbReference type="PANTHER" id="PTHR43280:SF34">
    <property type="entry name" value="ARAC-FAMILY TRANSCRIPTIONAL REGULATOR"/>
    <property type="match status" value="1"/>
</dbReference>
<dbReference type="AlphaFoldDB" id="A0A1C0ZVW1"/>
<dbReference type="Gene3D" id="1.10.10.60">
    <property type="entry name" value="Homeodomain-like"/>
    <property type="match status" value="2"/>
</dbReference>
<keyword evidence="2" id="KW-0238">DNA-binding</keyword>
<dbReference type="InterPro" id="IPR018060">
    <property type="entry name" value="HTH_AraC"/>
</dbReference>
<evidence type="ECO:0000256" key="3">
    <source>
        <dbReference type="ARBA" id="ARBA00023163"/>
    </source>
</evidence>
<accession>A0A1C0ZVW1</accession>
<dbReference type="GO" id="GO:0043565">
    <property type="term" value="F:sequence-specific DNA binding"/>
    <property type="evidence" value="ECO:0007669"/>
    <property type="project" value="InterPro"/>
</dbReference>
<dbReference type="SMART" id="SM00342">
    <property type="entry name" value="HTH_ARAC"/>
    <property type="match status" value="1"/>
</dbReference>
<evidence type="ECO:0000259" key="4">
    <source>
        <dbReference type="PROSITE" id="PS01124"/>
    </source>
</evidence>
<dbReference type="Proteomes" id="UP000093309">
    <property type="component" value="Unassembled WGS sequence"/>
</dbReference>
<dbReference type="PANTHER" id="PTHR43280">
    <property type="entry name" value="ARAC-FAMILY TRANSCRIPTIONAL REGULATOR"/>
    <property type="match status" value="1"/>
</dbReference>